<feature type="active site" description="Acyl-ester intermediate" evidence="7">
    <location>
        <position position="143"/>
    </location>
</feature>
<dbReference type="PANTHER" id="PTHR21581:SF26">
    <property type="entry name" value="D-ALANYL-D-ALANINE ENDOPEPTIDASE"/>
    <property type="match status" value="1"/>
</dbReference>
<keyword evidence="3" id="KW-0378">Hydrolase</keyword>
<comment type="similarity">
    <text evidence="1 9">Belongs to the peptidase S11 family.</text>
</comment>
<evidence type="ECO:0000256" key="5">
    <source>
        <dbReference type="ARBA" id="ARBA00022984"/>
    </source>
</evidence>
<dbReference type="SUPFAM" id="SSF56601">
    <property type="entry name" value="beta-lactamase/transpeptidase-like"/>
    <property type="match status" value="1"/>
</dbReference>
<gene>
    <name evidence="12" type="ORF">COX81_01570</name>
</gene>
<name>A0A2M7V8M0_9BACT</name>
<feature type="active site" evidence="7">
    <location>
        <position position="195"/>
    </location>
</feature>
<organism evidence="12 13">
    <name type="scientific">Candidatus Magasanikbacteria bacterium CG_4_10_14_0_2_um_filter_37_12</name>
    <dbReference type="NCBI Taxonomy" id="1974637"/>
    <lineage>
        <taxon>Bacteria</taxon>
        <taxon>Candidatus Magasanikiibacteriota</taxon>
    </lineage>
</organism>
<dbReference type="GO" id="GO:0009002">
    <property type="term" value="F:serine-type D-Ala-D-Ala carboxypeptidase activity"/>
    <property type="evidence" value="ECO:0007669"/>
    <property type="project" value="InterPro"/>
</dbReference>
<evidence type="ECO:0000259" key="11">
    <source>
        <dbReference type="Pfam" id="PF00768"/>
    </source>
</evidence>
<dbReference type="InterPro" id="IPR012338">
    <property type="entry name" value="Beta-lactam/transpept-like"/>
</dbReference>
<evidence type="ECO:0000256" key="10">
    <source>
        <dbReference type="SAM" id="Phobius"/>
    </source>
</evidence>
<dbReference type="GO" id="GO:0008360">
    <property type="term" value="P:regulation of cell shape"/>
    <property type="evidence" value="ECO:0007669"/>
    <property type="project" value="UniProtKB-KW"/>
</dbReference>
<evidence type="ECO:0000256" key="3">
    <source>
        <dbReference type="ARBA" id="ARBA00022801"/>
    </source>
</evidence>
<feature type="active site" description="Proton acceptor" evidence="7">
    <location>
        <position position="146"/>
    </location>
</feature>
<sequence length="361" mass="40563">MTCGSCIHLPIQNYNINLYMGNNFLQIEPGRERSNRWRNFFATFVILSVILAVGLFSSDFSENFFLHGDKFLKNTFPVSVERDAQASVGGDVLVLPKRNFSPVLTGELISPDQFTAGSVFVKDLETKTTLYKKNPYEIRPIASITKLMSALVILERNPDWVSSTQVVVDDIPDTHMYAGDTYTFDELWLAALVGSSNKAILTLSDAVGWPREAFVERMNQKAMELGMNNSRFVDPTGLDAGNVSTASDVVLLLEEALRNEKIKQATLTKEHNLYSNERKQTHHMWSTDWLLLGWIPNHLTGILGGKTGYIPDSGYNFVMQTVDDDGHVIDVIVLGANIHEARFTEARDVAQSIFENYTWPE</sequence>
<dbReference type="GO" id="GO:0006508">
    <property type="term" value="P:proteolysis"/>
    <property type="evidence" value="ECO:0007669"/>
    <property type="project" value="InterPro"/>
</dbReference>
<dbReference type="PRINTS" id="PR00725">
    <property type="entry name" value="DADACBPTASE1"/>
</dbReference>
<evidence type="ECO:0000256" key="7">
    <source>
        <dbReference type="PIRSR" id="PIRSR618044-1"/>
    </source>
</evidence>
<dbReference type="EMBL" id="PFPK01000019">
    <property type="protein sequence ID" value="PIZ95134.1"/>
    <property type="molecule type" value="Genomic_DNA"/>
</dbReference>
<evidence type="ECO:0000256" key="8">
    <source>
        <dbReference type="PIRSR" id="PIRSR618044-2"/>
    </source>
</evidence>
<evidence type="ECO:0000256" key="4">
    <source>
        <dbReference type="ARBA" id="ARBA00022960"/>
    </source>
</evidence>
<evidence type="ECO:0000256" key="6">
    <source>
        <dbReference type="ARBA" id="ARBA00023316"/>
    </source>
</evidence>
<dbReference type="GO" id="GO:0071555">
    <property type="term" value="P:cell wall organization"/>
    <property type="evidence" value="ECO:0007669"/>
    <property type="project" value="UniProtKB-KW"/>
</dbReference>
<dbReference type="PANTHER" id="PTHR21581">
    <property type="entry name" value="D-ALANYL-D-ALANINE CARBOXYPEPTIDASE"/>
    <property type="match status" value="1"/>
</dbReference>
<evidence type="ECO:0000313" key="13">
    <source>
        <dbReference type="Proteomes" id="UP000228568"/>
    </source>
</evidence>
<evidence type="ECO:0000256" key="1">
    <source>
        <dbReference type="ARBA" id="ARBA00007164"/>
    </source>
</evidence>
<feature type="domain" description="Peptidase S11 D-alanyl-D-alanine carboxypeptidase A N-terminal" evidence="11">
    <location>
        <begin position="110"/>
        <end position="336"/>
    </location>
</feature>
<dbReference type="Proteomes" id="UP000228568">
    <property type="component" value="Unassembled WGS sequence"/>
</dbReference>
<dbReference type="Pfam" id="PF00768">
    <property type="entry name" value="Peptidase_S11"/>
    <property type="match status" value="1"/>
</dbReference>
<keyword evidence="5" id="KW-0573">Peptidoglycan synthesis</keyword>
<keyword evidence="4" id="KW-0133">Cell shape</keyword>
<dbReference type="Gene3D" id="3.40.710.10">
    <property type="entry name" value="DD-peptidase/beta-lactamase superfamily"/>
    <property type="match status" value="1"/>
</dbReference>
<keyword evidence="2" id="KW-0732">Signal</keyword>
<accession>A0A2M7V8M0</accession>
<keyword evidence="6" id="KW-0961">Cell wall biogenesis/degradation</keyword>
<dbReference type="AlphaFoldDB" id="A0A2M7V8M0"/>
<evidence type="ECO:0000313" key="12">
    <source>
        <dbReference type="EMBL" id="PIZ95134.1"/>
    </source>
</evidence>
<comment type="caution">
    <text evidence="12">The sequence shown here is derived from an EMBL/GenBank/DDBJ whole genome shotgun (WGS) entry which is preliminary data.</text>
</comment>
<evidence type="ECO:0000256" key="9">
    <source>
        <dbReference type="RuleBase" id="RU004016"/>
    </source>
</evidence>
<reference evidence="13" key="1">
    <citation type="submission" date="2017-09" db="EMBL/GenBank/DDBJ databases">
        <title>Depth-based differentiation of microbial function through sediment-hosted aquifers and enrichment of novel symbionts in the deep terrestrial subsurface.</title>
        <authorList>
            <person name="Probst A.J."/>
            <person name="Ladd B."/>
            <person name="Jarett J.K."/>
            <person name="Geller-Mcgrath D.E."/>
            <person name="Sieber C.M.K."/>
            <person name="Emerson J.B."/>
            <person name="Anantharaman K."/>
            <person name="Thomas B.C."/>
            <person name="Malmstrom R."/>
            <person name="Stieglmeier M."/>
            <person name="Klingl A."/>
            <person name="Woyke T."/>
            <person name="Ryan C.M."/>
            <person name="Banfield J.F."/>
        </authorList>
    </citation>
    <scope>NUCLEOTIDE SEQUENCE [LARGE SCALE GENOMIC DNA]</scope>
</reference>
<protein>
    <recommendedName>
        <fullName evidence="11">Peptidase S11 D-alanyl-D-alanine carboxypeptidase A N-terminal domain-containing protein</fullName>
    </recommendedName>
</protein>
<dbReference type="GO" id="GO:0009252">
    <property type="term" value="P:peptidoglycan biosynthetic process"/>
    <property type="evidence" value="ECO:0007669"/>
    <property type="project" value="UniProtKB-KW"/>
</dbReference>
<feature type="binding site" evidence="8">
    <location>
        <position position="306"/>
    </location>
    <ligand>
        <name>substrate</name>
    </ligand>
</feature>
<proteinExistence type="inferred from homology"/>
<dbReference type="InterPro" id="IPR018044">
    <property type="entry name" value="Peptidase_S11"/>
</dbReference>
<keyword evidence="10" id="KW-0812">Transmembrane</keyword>
<evidence type="ECO:0000256" key="2">
    <source>
        <dbReference type="ARBA" id="ARBA00022729"/>
    </source>
</evidence>
<keyword evidence="10" id="KW-0472">Membrane</keyword>
<feature type="transmembrane region" description="Helical" evidence="10">
    <location>
        <begin position="40"/>
        <end position="57"/>
    </location>
</feature>
<dbReference type="InterPro" id="IPR001967">
    <property type="entry name" value="Peptidase_S11_N"/>
</dbReference>
<keyword evidence="10" id="KW-1133">Transmembrane helix</keyword>